<name>A0A3A2Z2H2_9EURO</name>
<accession>A0A3A2Z2H2</accession>
<evidence type="ECO:0000256" key="1">
    <source>
        <dbReference type="SAM" id="MobiDB-lite"/>
    </source>
</evidence>
<dbReference type="AlphaFoldDB" id="A0A3A2Z2H2"/>
<evidence type="ECO:0000313" key="3">
    <source>
        <dbReference type="Proteomes" id="UP000266188"/>
    </source>
</evidence>
<feature type="region of interest" description="Disordered" evidence="1">
    <location>
        <begin position="20"/>
        <end position="43"/>
    </location>
</feature>
<dbReference type="OrthoDB" id="276323at2759"/>
<protein>
    <submittedName>
        <fullName evidence="2">Uncharacterized protein</fullName>
    </submittedName>
</protein>
<proteinExistence type="predicted"/>
<feature type="non-terminal residue" evidence="2">
    <location>
        <position position="1"/>
    </location>
</feature>
<dbReference type="Proteomes" id="UP000266188">
    <property type="component" value="Unassembled WGS sequence"/>
</dbReference>
<organism evidence="2 3">
    <name type="scientific">Aspergillus sclerotialis</name>
    <dbReference type="NCBI Taxonomy" id="2070753"/>
    <lineage>
        <taxon>Eukaryota</taxon>
        <taxon>Fungi</taxon>
        <taxon>Dikarya</taxon>
        <taxon>Ascomycota</taxon>
        <taxon>Pezizomycotina</taxon>
        <taxon>Eurotiomycetes</taxon>
        <taxon>Eurotiomycetidae</taxon>
        <taxon>Eurotiales</taxon>
        <taxon>Aspergillaceae</taxon>
        <taxon>Aspergillus</taxon>
        <taxon>Aspergillus subgen. Polypaecilum</taxon>
    </lineage>
</organism>
<sequence length="124" mass="14115">TKEKKAAELARLKEETAEKYAEADRRRSMYQQGTRRSRTTSLAAVEEKKVAPAVLKRSNRVYAAKVIQRSWRRYHACKISSDFSALGLDLQRAKALPFEELTEFISDQQTTAATMSVLRHLGVL</sequence>
<evidence type="ECO:0000313" key="2">
    <source>
        <dbReference type="EMBL" id="RJE17262.1"/>
    </source>
</evidence>
<reference evidence="3" key="1">
    <citation type="submission" date="2017-02" db="EMBL/GenBank/DDBJ databases">
        <authorList>
            <person name="Tafer H."/>
            <person name="Lopandic K."/>
        </authorList>
    </citation>
    <scope>NUCLEOTIDE SEQUENCE [LARGE SCALE GENOMIC DNA]</scope>
    <source>
        <strain evidence="3">CBS 366.77</strain>
    </source>
</reference>
<keyword evidence="3" id="KW-1185">Reference proteome</keyword>
<gene>
    <name evidence="2" type="ORF">PHISCL_10401</name>
</gene>
<comment type="caution">
    <text evidence="2">The sequence shown here is derived from an EMBL/GenBank/DDBJ whole genome shotgun (WGS) entry which is preliminary data.</text>
</comment>
<dbReference type="STRING" id="2070753.A0A3A2Z2H2"/>
<dbReference type="EMBL" id="MVGC01001284">
    <property type="protein sequence ID" value="RJE17262.1"/>
    <property type="molecule type" value="Genomic_DNA"/>
</dbReference>